<evidence type="ECO:0000313" key="1">
    <source>
        <dbReference type="EMBL" id="NKC68289.1"/>
    </source>
</evidence>
<dbReference type="GeneID" id="63147062"/>
<protein>
    <submittedName>
        <fullName evidence="1">Flagellar FlbD family protein</fullName>
    </submittedName>
</protein>
<dbReference type="Proteomes" id="UP000288197">
    <property type="component" value="Unassembled WGS sequence"/>
</dbReference>
<evidence type="ECO:0000313" key="3">
    <source>
        <dbReference type="Proteomes" id="UP000288197"/>
    </source>
</evidence>
<dbReference type="Pfam" id="PF06289">
    <property type="entry name" value="FlbD"/>
    <property type="match status" value="1"/>
</dbReference>
<accession>A0A369AXV7</accession>
<gene>
    <name evidence="2" type="ORF">CBF32_10340</name>
    <name evidence="1" type="ORF">HED35_09325</name>
</gene>
<dbReference type="PANTHER" id="PTHR39185">
    <property type="entry name" value="SWARMING MOTILITY PROTEIN SWRD"/>
    <property type="match status" value="1"/>
</dbReference>
<organism evidence="1 4">
    <name type="scientific">Vagococcus fluvialis</name>
    <dbReference type="NCBI Taxonomy" id="2738"/>
    <lineage>
        <taxon>Bacteria</taxon>
        <taxon>Bacillati</taxon>
        <taxon>Bacillota</taxon>
        <taxon>Bacilli</taxon>
        <taxon>Lactobacillales</taxon>
        <taxon>Enterococcaceae</taxon>
        <taxon>Vagococcus</taxon>
    </lineage>
</organism>
<dbReference type="AlphaFoldDB" id="A0A369AXV7"/>
<keyword evidence="1" id="KW-0969">Cilium</keyword>
<evidence type="ECO:0000313" key="4">
    <source>
        <dbReference type="Proteomes" id="UP000521358"/>
    </source>
</evidence>
<proteinExistence type="predicted"/>
<dbReference type="RefSeq" id="WP_086343282.1">
    <property type="nucleotide sequence ID" value="NZ_CP081470.1"/>
</dbReference>
<dbReference type="InterPro" id="IPR009384">
    <property type="entry name" value="SwrD-like"/>
</dbReference>
<reference evidence="1 4" key="2">
    <citation type="submission" date="2020-03" db="EMBL/GenBank/DDBJ databases">
        <title>Bacterial samples isolated from urine from healthy bovine heifers (Gyr breed).</title>
        <authorList>
            <person name="Giannattasio-Ferraz S."/>
            <person name="Maskeri L."/>
            <person name="Penido A."/>
            <person name="Barbosa-Stancioli E.F."/>
            <person name="Putonti C."/>
        </authorList>
    </citation>
    <scope>NUCLEOTIDE SEQUENCE [LARGE SCALE GENOMIC DNA]</scope>
    <source>
        <strain evidence="1 4">UFMG-H7</strain>
    </source>
</reference>
<reference evidence="2 3" key="1">
    <citation type="submission" date="2017-05" db="EMBL/GenBank/DDBJ databases">
        <title>Vagococcus spp. assemblies.</title>
        <authorList>
            <person name="Gulvik C.A."/>
        </authorList>
    </citation>
    <scope>NUCLEOTIDE SEQUENCE [LARGE SCALE GENOMIC DNA]</scope>
    <source>
        <strain evidence="2 3">NCFB 2497</strain>
    </source>
</reference>
<keyword evidence="3" id="KW-1185">Reference proteome</keyword>
<name>A0A369AXV7_9ENTE</name>
<dbReference type="EMBL" id="JAAVMB010000010">
    <property type="protein sequence ID" value="NKC68289.1"/>
    <property type="molecule type" value="Genomic_DNA"/>
</dbReference>
<dbReference type="Proteomes" id="UP000521358">
    <property type="component" value="Unassembled WGS sequence"/>
</dbReference>
<dbReference type="EMBL" id="NGJX01000011">
    <property type="protein sequence ID" value="RSU00766.1"/>
    <property type="molecule type" value="Genomic_DNA"/>
</dbReference>
<dbReference type="PANTHER" id="PTHR39185:SF1">
    <property type="entry name" value="SWARMING MOTILITY PROTEIN SWRD"/>
    <property type="match status" value="1"/>
</dbReference>
<evidence type="ECO:0000313" key="2">
    <source>
        <dbReference type="EMBL" id="RSU00766.1"/>
    </source>
</evidence>
<dbReference type="OrthoDB" id="9799862at2"/>
<comment type="caution">
    <text evidence="1">The sequence shown here is derived from an EMBL/GenBank/DDBJ whole genome shotgun (WGS) entry which is preliminary data.</text>
</comment>
<sequence>MIQLTSINGKSFLLNSSLIYRIDKSPDSIITLRDGQKVMVQETAEEIAQLYLDYQKRLVGRIF</sequence>
<keyword evidence="1" id="KW-0282">Flagellum</keyword>
<keyword evidence="1" id="KW-0966">Cell projection</keyword>